<dbReference type="InParanoid" id="A0A3N4LTD5"/>
<feature type="transmembrane region" description="Helical" evidence="1">
    <location>
        <begin position="264"/>
        <end position="284"/>
    </location>
</feature>
<name>A0A3N4LTD5_9PEZI</name>
<keyword evidence="1" id="KW-0812">Transmembrane</keyword>
<feature type="transmembrane region" description="Helical" evidence="1">
    <location>
        <begin position="464"/>
        <end position="486"/>
    </location>
</feature>
<dbReference type="PANTHER" id="PTHR37544:SF3">
    <property type="entry name" value="SPRAY"/>
    <property type="match status" value="1"/>
</dbReference>
<gene>
    <name evidence="2" type="ORF">L211DRAFT_784954</name>
</gene>
<feature type="transmembrane region" description="Helical" evidence="1">
    <location>
        <begin position="145"/>
        <end position="163"/>
    </location>
</feature>
<feature type="transmembrane region" description="Helical" evidence="1">
    <location>
        <begin position="92"/>
        <end position="113"/>
    </location>
</feature>
<feature type="transmembrane region" description="Helical" evidence="1">
    <location>
        <begin position="371"/>
        <end position="389"/>
    </location>
</feature>
<keyword evidence="1" id="KW-0472">Membrane</keyword>
<keyword evidence="3" id="KW-1185">Reference proteome</keyword>
<accession>A0A3N4LTD5</accession>
<sequence length="620" mass="70393">DVGGFDSEIPEQTADAMRQQHGNTDFAYTATGEVVDLSSLQGLYADEDEVDDDGKSSFSLTRATTGLNPNEKSYYFPEDPDMPNWKPVTMRPLYLTTLQFLSLAIIGFCEFLYQYSVKTGKKTGFEPHLTKFKDLGRMRLIDFALWKYLPTLIAVLFGVLVQLTDAEVKRVEPYFQLARKPKGALARDSLNIEYSTFWAVLCPLKAMRHKHWAVMLSSITAILAFGVVPTLQSVFLNLDMGKGGKRPNHEEWKFLVVDKTWTRILEAVMLIILVLIGALQWVFLRRKTGLVGDPSGIAGVAAMANKAHILMDFRGLDLAGTKKIHKQLSKRTYILHKSCLWQAEFLKENERPTETVRDQNAHPVLLRFEGGLPLIGYLVLVMIMLPLLMEKAGFQKIISKSSWFLTVLSISIKMFWEVIDRDLRMLQPFYLLYRRHAHSDVLTMDYTATIPGWMIVKALQKKHYLLSYIATITLLNEVLTVCMGSLDPVSGDETPRSQKISLALAEAIMFGQVIGVATVLYFRRHPFLPRQPGTISSVLAYIYASHMLPDFDNMETKSTNERRKILAAKKKTYGFGWFKGLVDGKWHVGIDQEELLRSYKHGERFLDSIVQGVPSGLDQW</sequence>
<dbReference type="AlphaFoldDB" id="A0A3N4LTD5"/>
<dbReference type="Pfam" id="PF11915">
    <property type="entry name" value="DUF3433"/>
    <property type="match status" value="2"/>
</dbReference>
<dbReference type="InterPro" id="IPR021840">
    <property type="entry name" value="DUF3433"/>
</dbReference>
<organism evidence="2 3">
    <name type="scientific">Terfezia boudieri ATCC MYA-4762</name>
    <dbReference type="NCBI Taxonomy" id="1051890"/>
    <lineage>
        <taxon>Eukaryota</taxon>
        <taxon>Fungi</taxon>
        <taxon>Dikarya</taxon>
        <taxon>Ascomycota</taxon>
        <taxon>Pezizomycotina</taxon>
        <taxon>Pezizomycetes</taxon>
        <taxon>Pezizales</taxon>
        <taxon>Pezizaceae</taxon>
        <taxon>Terfezia</taxon>
    </lineage>
</organism>
<feature type="transmembrane region" description="Helical" evidence="1">
    <location>
        <begin position="212"/>
        <end position="231"/>
    </location>
</feature>
<reference evidence="2 3" key="1">
    <citation type="journal article" date="2018" name="Nat. Ecol. Evol.">
        <title>Pezizomycetes genomes reveal the molecular basis of ectomycorrhizal truffle lifestyle.</title>
        <authorList>
            <person name="Murat C."/>
            <person name="Payen T."/>
            <person name="Noel B."/>
            <person name="Kuo A."/>
            <person name="Morin E."/>
            <person name="Chen J."/>
            <person name="Kohler A."/>
            <person name="Krizsan K."/>
            <person name="Balestrini R."/>
            <person name="Da Silva C."/>
            <person name="Montanini B."/>
            <person name="Hainaut M."/>
            <person name="Levati E."/>
            <person name="Barry K.W."/>
            <person name="Belfiori B."/>
            <person name="Cichocki N."/>
            <person name="Clum A."/>
            <person name="Dockter R.B."/>
            <person name="Fauchery L."/>
            <person name="Guy J."/>
            <person name="Iotti M."/>
            <person name="Le Tacon F."/>
            <person name="Lindquist E.A."/>
            <person name="Lipzen A."/>
            <person name="Malagnac F."/>
            <person name="Mello A."/>
            <person name="Molinier V."/>
            <person name="Miyauchi S."/>
            <person name="Poulain J."/>
            <person name="Riccioni C."/>
            <person name="Rubini A."/>
            <person name="Sitrit Y."/>
            <person name="Splivallo R."/>
            <person name="Traeger S."/>
            <person name="Wang M."/>
            <person name="Zifcakova L."/>
            <person name="Wipf D."/>
            <person name="Zambonelli A."/>
            <person name="Paolocci F."/>
            <person name="Nowrousian M."/>
            <person name="Ottonello S."/>
            <person name="Baldrian P."/>
            <person name="Spatafora J.W."/>
            <person name="Henrissat B."/>
            <person name="Nagy L.G."/>
            <person name="Aury J.M."/>
            <person name="Wincker P."/>
            <person name="Grigoriev I.V."/>
            <person name="Bonfante P."/>
            <person name="Martin F.M."/>
        </authorList>
    </citation>
    <scope>NUCLEOTIDE SEQUENCE [LARGE SCALE GENOMIC DNA]</scope>
    <source>
        <strain evidence="2 3">ATCC MYA-4762</strain>
    </source>
</reference>
<dbReference type="OrthoDB" id="3248909at2759"/>
<keyword evidence="1" id="KW-1133">Transmembrane helix</keyword>
<evidence type="ECO:0000313" key="3">
    <source>
        <dbReference type="Proteomes" id="UP000267821"/>
    </source>
</evidence>
<dbReference type="STRING" id="1051890.A0A3N4LTD5"/>
<proteinExistence type="predicted"/>
<dbReference type="PANTHER" id="PTHR37544">
    <property type="entry name" value="SPRAY-RELATED"/>
    <property type="match status" value="1"/>
</dbReference>
<evidence type="ECO:0000256" key="1">
    <source>
        <dbReference type="SAM" id="Phobius"/>
    </source>
</evidence>
<feature type="transmembrane region" description="Helical" evidence="1">
    <location>
        <begin position="401"/>
        <end position="419"/>
    </location>
</feature>
<protein>
    <submittedName>
        <fullName evidence="2">Uncharacterized protein</fullName>
    </submittedName>
</protein>
<feature type="transmembrane region" description="Helical" evidence="1">
    <location>
        <begin position="501"/>
        <end position="522"/>
    </location>
</feature>
<evidence type="ECO:0000313" key="2">
    <source>
        <dbReference type="EMBL" id="RPB24492.1"/>
    </source>
</evidence>
<dbReference type="EMBL" id="ML121541">
    <property type="protein sequence ID" value="RPB24492.1"/>
    <property type="molecule type" value="Genomic_DNA"/>
</dbReference>
<dbReference type="Proteomes" id="UP000267821">
    <property type="component" value="Unassembled WGS sequence"/>
</dbReference>
<feature type="non-terminal residue" evidence="2">
    <location>
        <position position="1"/>
    </location>
</feature>